<dbReference type="Proteomes" id="UP000598360">
    <property type="component" value="Unassembled WGS sequence"/>
</dbReference>
<dbReference type="InterPro" id="IPR029058">
    <property type="entry name" value="AB_hydrolase_fold"/>
</dbReference>
<dbReference type="GO" id="GO:0016020">
    <property type="term" value="C:membrane"/>
    <property type="evidence" value="ECO:0007669"/>
    <property type="project" value="TreeGrafter"/>
</dbReference>
<keyword evidence="2" id="KW-0378">Hydrolase</keyword>
<evidence type="ECO:0000313" key="3">
    <source>
        <dbReference type="Proteomes" id="UP000598360"/>
    </source>
</evidence>
<feature type="domain" description="AB hydrolase-1" evidence="1">
    <location>
        <begin position="1"/>
        <end position="247"/>
    </location>
</feature>
<evidence type="ECO:0000313" key="2">
    <source>
        <dbReference type="EMBL" id="MBE9373980.1"/>
    </source>
</evidence>
<dbReference type="AlphaFoldDB" id="A0A929B870"/>
<proteinExistence type="predicted"/>
<protein>
    <submittedName>
        <fullName evidence="2">Alpha/beta hydrolase</fullName>
    </submittedName>
</protein>
<dbReference type="Pfam" id="PF12697">
    <property type="entry name" value="Abhydrolase_6"/>
    <property type="match status" value="1"/>
</dbReference>
<dbReference type="InterPro" id="IPR050266">
    <property type="entry name" value="AB_hydrolase_sf"/>
</dbReference>
<dbReference type="InterPro" id="IPR000639">
    <property type="entry name" value="Epox_hydrolase-like"/>
</dbReference>
<comment type="caution">
    <text evidence="2">The sequence shown here is derived from an EMBL/GenBank/DDBJ whole genome shotgun (WGS) entry which is preliminary data.</text>
</comment>
<dbReference type="InterPro" id="IPR000073">
    <property type="entry name" value="AB_hydrolase_1"/>
</dbReference>
<name>A0A929B870_9PSEU</name>
<dbReference type="PRINTS" id="PR00412">
    <property type="entry name" value="EPOXHYDRLASE"/>
</dbReference>
<accession>A0A929B870</accession>
<evidence type="ECO:0000259" key="1">
    <source>
        <dbReference type="Pfam" id="PF12697"/>
    </source>
</evidence>
<dbReference type="PANTHER" id="PTHR43798:SF33">
    <property type="entry name" value="HYDROLASE, PUTATIVE (AFU_ORTHOLOGUE AFUA_2G14860)-RELATED"/>
    <property type="match status" value="1"/>
</dbReference>
<dbReference type="GO" id="GO:0016787">
    <property type="term" value="F:hydrolase activity"/>
    <property type="evidence" value="ECO:0007669"/>
    <property type="project" value="UniProtKB-KW"/>
</dbReference>
<dbReference type="Gene3D" id="3.40.50.1820">
    <property type="entry name" value="alpha/beta hydrolase"/>
    <property type="match status" value="1"/>
</dbReference>
<organism evidence="2 3">
    <name type="scientific">Saccharopolyspora montiporae</name>
    <dbReference type="NCBI Taxonomy" id="2781240"/>
    <lineage>
        <taxon>Bacteria</taxon>
        <taxon>Bacillati</taxon>
        <taxon>Actinomycetota</taxon>
        <taxon>Actinomycetes</taxon>
        <taxon>Pseudonocardiales</taxon>
        <taxon>Pseudonocardiaceae</taxon>
        <taxon>Saccharopolyspora</taxon>
    </lineage>
</organism>
<sequence length="255" mass="27558">MVHGLRGTHHGLELIAAGIARGRVIIPDLPGFGDSEPMRGRTHDTAGYADALIELIRRLDDRGRPIVLIGHSFGSIVAARIAARVPHLVRRLVLINPISTPALAGPRVAMSKLTSAYYSLGRALPGKAGHALLSSRWVVLASSRAMTRTKDKRLREFIHDSHLRHFNRFHSPAVLSETFQASVTSTVADFADAIGMPTLLIAGEHDEIAPVAGQRELADRMADARLEVLPDVGHLVHYETPLAAAAAVERFLGTP</sequence>
<keyword evidence="3" id="KW-1185">Reference proteome</keyword>
<reference evidence="2" key="1">
    <citation type="submission" date="2020-10" db="EMBL/GenBank/DDBJ databases">
        <title>Diversity and distribution of actinomycetes associated with coral in the coast of Hainan.</title>
        <authorList>
            <person name="Li F."/>
        </authorList>
    </citation>
    <scope>NUCLEOTIDE SEQUENCE</scope>
    <source>
        <strain evidence="2">HNM0983</strain>
    </source>
</reference>
<dbReference type="PANTHER" id="PTHR43798">
    <property type="entry name" value="MONOACYLGLYCEROL LIPASE"/>
    <property type="match status" value="1"/>
</dbReference>
<dbReference type="EMBL" id="JADEYC010000009">
    <property type="protein sequence ID" value="MBE9373980.1"/>
    <property type="molecule type" value="Genomic_DNA"/>
</dbReference>
<gene>
    <name evidence="2" type="ORF">IQ251_05915</name>
</gene>
<dbReference type="PRINTS" id="PR00111">
    <property type="entry name" value="ABHYDROLASE"/>
</dbReference>
<dbReference type="SUPFAM" id="SSF53474">
    <property type="entry name" value="alpha/beta-Hydrolases"/>
    <property type="match status" value="1"/>
</dbReference>